<reference evidence="3" key="1">
    <citation type="submission" date="2015-04" db="EMBL/GenBank/DDBJ databases">
        <title>Physiological reanalysis, assessment of diazotrophy, and genome sequences of multiple isolates of Streptomyces thermoautotrophicus.</title>
        <authorList>
            <person name="MacKellar D.C."/>
            <person name="Lieber L."/>
            <person name="Norman J."/>
            <person name="Bolger A."/>
            <person name="Tobin C."/>
            <person name="Murray J.W."/>
            <person name="Chang R."/>
            <person name="Ford T."/>
            <person name="Nguyen P.Q."/>
            <person name="Woodward J."/>
            <person name="Permingeat H."/>
            <person name="Joshi N.S."/>
            <person name="Silver P.A."/>
            <person name="Usadel B."/>
            <person name="Rutherford A.W."/>
            <person name="Friesen M."/>
            <person name="Prell J."/>
        </authorList>
    </citation>
    <scope>NUCLEOTIDE SEQUENCE [LARGE SCALE GENOMIC DNA]</scope>
    <source>
        <strain evidence="3">H1</strain>
    </source>
</reference>
<feature type="region of interest" description="Disordered" evidence="1">
    <location>
        <begin position="269"/>
        <end position="310"/>
    </location>
</feature>
<accession>A0A132MHV0</accession>
<organism evidence="2 3">
    <name type="scientific">Carbonactinospora thermoautotrophica</name>
    <dbReference type="NCBI Taxonomy" id="1469144"/>
    <lineage>
        <taxon>Bacteria</taxon>
        <taxon>Bacillati</taxon>
        <taxon>Actinomycetota</taxon>
        <taxon>Actinomycetes</taxon>
        <taxon>Kitasatosporales</taxon>
        <taxon>Carbonactinosporaceae</taxon>
        <taxon>Carbonactinospora</taxon>
    </lineage>
</organism>
<protein>
    <submittedName>
        <fullName evidence="2">Uncharacterized protein</fullName>
    </submittedName>
</protein>
<dbReference type="InterPro" id="IPR012106">
    <property type="entry name" value="Phage_Mu_Gp1"/>
</dbReference>
<feature type="region of interest" description="Disordered" evidence="1">
    <location>
        <begin position="213"/>
        <end position="239"/>
    </location>
</feature>
<dbReference type="AlphaFoldDB" id="A0A132MHV0"/>
<dbReference type="RefSeq" id="WP_066892480.1">
    <property type="nucleotide sequence ID" value="NZ_LAXD01000002.1"/>
</dbReference>
<proteinExistence type="predicted"/>
<gene>
    <name evidence="2" type="ORF">LI90_4380</name>
</gene>
<dbReference type="PATRIC" id="fig|1469144.10.peg.56"/>
<evidence type="ECO:0000313" key="3">
    <source>
        <dbReference type="Proteomes" id="UP000070188"/>
    </source>
</evidence>
<dbReference type="EMBL" id="LAXD01000002">
    <property type="protein sequence ID" value="KWW97408.1"/>
    <property type="molecule type" value="Genomic_DNA"/>
</dbReference>
<feature type="compositionally biased region" description="Gly residues" evidence="1">
    <location>
        <begin position="273"/>
        <end position="287"/>
    </location>
</feature>
<keyword evidence="2" id="KW-0614">Plasmid</keyword>
<sequence length="423" mass="44180">MGTATIRGVELVRVGTWHASTGVTQITREDLEAIVTAYGDPEVDRAPIKLGHVDQRFNDGEPALGWVENLRLSDDGRTLVGDLVGMPARLAEIAPTAYRRRSVEIAWGVRTPSGRTYRAVLTGLALLGVSRPAVKGLADVLALYRSAPRAPEAERHAALELVEGLDDARAVAALAAARVEVAALAAARQIPENAVADALDRLDRLAGVPDTARIPHAAITPDNPRGQDDTTEEDGRMPVTEQRVRELLGLEADADVERALQELVAARDANAGGSSGQGGDAGQGDQGAGTAAQGDSGQQQPQQPEVTNATAGQGGLQVVTLSAAAFAELQAQAQAGAQAAAEIARQRRDQIITTALSEGRITPAEQQAWRQALDRDEEGTTALLNALQPRFPVTALGSDAPGQAGAADDAAWDEFTKSLGLGV</sequence>
<feature type="compositionally biased region" description="Basic and acidic residues" evidence="1">
    <location>
        <begin position="225"/>
        <end position="239"/>
    </location>
</feature>
<name>A0A132MHV0_9ACTN</name>
<dbReference type="Pfam" id="PF10123">
    <property type="entry name" value="Mu-like_Pro"/>
    <property type="match status" value="1"/>
</dbReference>
<keyword evidence="3" id="KW-1185">Reference proteome</keyword>
<evidence type="ECO:0000256" key="1">
    <source>
        <dbReference type="SAM" id="MobiDB-lite"/>
    </source>
</evidence>
<comment type="caution">
    <text evidence="2">The sequence shown here is derived from an EMBL/GenBank/DDBJ whole genome shotgun (WGS) entry which is preliminary data.</text>
</comment>
<dbReference type="Proteomes" id="UP000070188">
    <property type="component" value="Unassembled WGS sequence"/>
</dbReference>
<geneLocation type="plasmid" evidence="2">
    <name>unnamed</name>
</geneLocation>
<evidence type="ECO:0000313" key="2">
    <source>
        <dbReference type="EMBL" id="KWW97408.1"/>
    </source>
</evidence>
<feature type="compositionally biased region" description="Low complexity" evidence="1">
    <location>
        <begin position="288"/>
        <end position="304"/>
    </location>
</feature>